<dbReference type="PANTHER" id="PTHR43135:SF3">
    <property type="entry name" value="ALPHA-D-RIBOSE 1-METHYLPHOSPHONATE 5-TRIPHOSPHATE DIPHOSPHATASE"/>
    <property type="match status" value="1"/>
</dbReference>
<gene>
    <name evidence="2" type="ORF">METZ01_LOCUS171578</name>
</gene>
<evidence type="ECO:0000313" key="2">
    <source>
        <dbReference type="EMBL" id="SVB18724.1"/>
    </source>
</evidence>
<dbReference type="InterPro" id="IPR006680">
    <property type="entry name" value="Amidohydro-rel"/>
</dbReference>
<dbReference type="InterPro" id="IPR011059">
    <property type="entry name" value="Metal-dep_hydrolase_composite"/>
</dbReference>
<dbReference type="GO" id="GO:0016810">
    <property type="term" value="F:hydrolase activity, acting on carbon-nitrogen (but not peptide) bonds"/>
    <property type="evidence" value="ECO:0007669"/>
    <property type="project" value="InterPro"/>
</dbReference>
<sequence length="510" mass="55102">MTRRSAFYSFAVLLAFALAGVLPVSLVGQGTIAIVGATIIDGNGGPPLVNGTIVLTGNRISTVGPAGNVDVPNGAQVIDGTGKFVTPGFIDSNVHLSLYGAGETIVRYESRNADLTLESAQLELKHGFTTVRDSYGSLLPLIEVRDAIKRGEVVGPRMLVAGNIVGWGGPYSITFSLVRETGLTLFQEQFNDFITQGSGEEWMHMEPEDLRVAVNAYLDKGPDFIKFGGTSHFSNPIMIGFSPRAQEVMVEETHKRGLVAETHSTSPEGLRISVESGIDLIQHPEVLPSVISDALAEEIERRGTICAMLSNTITGEPWAEHLKEQADREENEDEQAEDVTEERIKTSAELRAEARQRGEGIEIRRKNAEKLIKSGCVTTIGTDNYLGSAPEFRRNPKKALSQSFGTGSVLATEGLVELGMTPMEAIVAVTKNGAMACLMLDELGTLENGKLADVLILGADPLADIRNIRVLDTVIRDGKIIDLDALPNQRIFSSPANTLEHPGHEELQRH</sequence>
<dbReference type="Gene3D" id="3.20.20.140">
    <property type="entry name" value="Metal-dependent hydrolases"/>
    <property type="match status" value="1"/>
</dbReference>
<dbReference type="SUPFAM" id="SSF51338">
    <property type="entry name" value="Composite domain of metallo-dependent hydrolases"/>
    <property type="match status" value="1"/>
</dbReference>
<dbReference type="AlphaFoldDB" id="A0A382BYL9"/>
<proteinExistence type="predicted"/>
<organism evidence="2">
    <name type="scientific">marine metagenome</name>
    <dbReference type="NCBI Taxonomy" id="408172"/>
    <lineage>
        <taxon>unclassified sequences</taxon>
        <taxon>metagenomes</taxon>
        <taxon>ecological metagenomes</taxon>
    </lineage>
</organism>
<dbReference type="Gene3D" id="2.30.40.10">
    <property type="entry name" value="Urease, subunit C, domain 1"/>
    <property type="match status" value="1"/>
</dbReference>
<dbReference type="SUPFAM" id="SSF51556">
    <property type="entry name" value="Metallo-dependent hydrolases"/>
    <property type="match status" value="1"/>
</dbReference>
<dbReference type="InterPro" id="IPR032466">
    <property type="entry name" value="Metal_Hydrolase"/>
</dbReference>
<dbReference type="EMBL" id="UINC01031921">
    <property type="protein sequence ID" value="SVB18724.1"/>
    <property type="molecule type" value="Genomic_DNA"/>
</dbReference>
<name>A0A382BYL9_9ZZZZ</name>
<evidence type="ECO:0000259" key="1">
    <source>
        <dbReference type="Pfam" id="PF01979"/>
    </source>
</evidence>
<dbReference type="PANTHER" id="PTHR43135">
    <property type="entry name" value="ALPHA-D-RIBOSE 1-METHYLPHOSPHONATE 5-TRIPHOSPHATE DIPHOSPHATASE"/>
    <property type="match status" value="1"/>
</dbReference>
<protein>
    <recommendedName>
        <fullName evidence="1">Amidohydrolase-related domain-containing protein</fullName>
    </recommendedName>
</protein>
<reference evidence="2" key="1">
    <citation type="submission" date="2018-05" db="EMBL/GenBank/DDBJ databases">
        <authorList>
            <person name="Lanie J.A."/>
            <person name="Ng W.-L."/>
            <person name="Kazmierczak K.M."/>
            <person name="Andrzejewski T.M."/>
            <person name="Davidsen T.M."/>
            <person name="Wayne K.J."/>
            <person name="Tettelin H."/>
            <person name="Glass J.I."/>
            <person name="Rusch D."/>
            <person name="Podicherti R."/>
            <person name="Tsui H.-C.T."/>
            <person name="Winkler M.E."/>
        </authorList>
    </citation>
    <scope>NUCLEOTIDE SEQUENCE</scope>
</reference>
<feature type="domain" description="Amidohydrolase-related" evidence="1">
    <location>
        <begin position="84"/>
        <end position="481"/>
    </location>
</feature>
<dbReference type="InterPro" id="IPR051781">
    <property type="entry name" value="Metallo-dep_Hydrolase"/>
</dbReference>
<dbReference type="Pfam" id="PF01979">
    <property type="entry name" value="Amidohydro_1"/>
    <property type="match status" value="1"/>
</dbReference>
<accession>A0A382BYL9</accession>